<evidence type="ECO:0000259" key="6">
    <source>
        <dbReference type="PROSITE" id="PS50893"/>
    </source>
</evidence>
<dbReference type="InterPro" id="IPR017871">
    <property type="entry name" value="ABC_transporter-like_CS"/>
</dbReference>
<evidence type="ECO:0000256" key="2">
    <source>
        <dbReference type="ARBA" id="ARBA00022448"/>
    </source>
</evidence>
<dbReference type="InterPro" id="IPR027417">
    <property type="entry name" value="P-loop_NTPase"/>
</dbReference>
<dbReference type="InterPro" id="IPR003439">
    <property type="entry name" value="ABC_transporter-like_ATP-bd"/>
</dbReference>
<dbReference type="OrthoDB" id="9778870at2"/>
<dbReference type="PANTHER" id="PTHR46743">
    <property type="entry name" value="TEICHOIC ACIDS EXPORT ATP-BINDING PROTEIN TAGH"/>
    <property type="match status" value="1"/>
</dbReference>
<name>A0A1H9L8Y4_9BURK</name>
<dbReference type="Proteomes" id="UP000199766">
    <property type="component" value="Unassembled WGS sequence"/>
</dbReference>
<dbReference type="SMART" id="SM00382">
    <property type="entry name" value="AAA"/>
    <property type="match status" value="1"/>
</dbReference>
<dbReference type="PROSITE" id="PS00211">
    <property type="entry name" value="ABC_TRANSPORTER_1"/>
    <property type="match status" value="1"/>
</dbReference>
<evidence type="ECO:0000256" key="3">
    <source>
        <dbReference type="ARBA" id="ARBA00022475"/>
    </source>
</evidence>
<protein>
    <submittedName>
        <fullName evidence="7">ABC-type polysaccharide/polyol phosphate transport system, ATPase component</fullName>
    </submittedName>
</protein>
<dbReference type="GO" id="GO:0005524">
    <property type="term" value="F:ATP binding"/>
    <property type="evidence" value="ECO:0007669"/>
    <property type="project" value="UniProtKB-KW"/>
</dbReference>
<dbReference type="Gene3D" id="2.70.50.60">
    <property type="entry name" value="abc- transporter (atp binding component) like domain"/>
    <property type="match status" value="1"/>
</dbReference>
<dbReference type="RefSeq" id="WP_091455865.1">
    <property type="nucleotide sequence ID" value="NZ_FOGD01000004.1"/>
</dbReference>
<accession>A0A1H9L8Y4</accession>
<evidence type="ECO:0000256" key="4">
    <source>
        <dbReference type="ARBA" id="ARBA00022741"/>
    </source>
</evidence>
<dbReference type="PANTHER" id="PTHR46743:SF2">
    <property type="entry name" value="TEICHOIC ACIDS EXPORT ATP-BINDING PROTEIN TAGH"/>
    <property type="match status" value="1"/>
</dbReference>
<keyword evidence="2" id="KW-0813">Transport</keyword>
<evidence type="ECO:0000256" key="5">
    <source>
        <dbReference type="ARBA" id="ARBA00022840"/>
    </source>
</evidence>
<evidence type="ECO:0000313" key="7">
    <source>
        <dbReference type="EMBL" id="SER07810.1"/>
    </source>
</evidence>
<dbReference type="InterPro" id="IPR015860">
    <property type="entry name" value="ABC_transpr_TagH-like"/>
</dbReference>
<comment type="similarity">
    <text evidence="1">Belongs to the ABC transporter superfamily.</text>
</comment>
<keyword evidence="5" id="KW-0067">ATP-binding</keyword>
<evidence type="ECO:0000313" key="8">
    <source>
        <dbReference type="Proteomes" id="UP000199766"/>
    </source>
</evidence>
<reference evidence="7 8" key="1">
    <citation type="submission" date="2016-10" db="EMBL/GenBank/DDBJ databases">
        <authorList>
            <person name="de Groot N.N."/>
        </authorList>
    </citation>
    <scope>NUCLEOTIDE SEQUENCE [LARGE SCALE GENOMIC DNA]</scope>
    <source>
        <strain evidence="7 8">ATCC 35958</strain>
    </source>
</reference>
<dbReference type="InterPro" id="IPR029439">
    <property type="entry name" value="Wzt_C"/>
</dbReference>
<dbReference type="GO" id="GO:0016887">
    <property type="term" value="F:ATP hydrolysis activity"/>
    <property type="evidence" value="ECO:0007669"/>
    <property type="project" value="InterPro"/>
</dbReference>
<feature type="domain" description="ABC transporter" evidence="6">
    <location>
        <begin position="31"/>
        <end position="255"/>
    </location>
</feature>
<dbReference type="Pfam" id="PF14524">
    <property type="entry name" value="Wzt_C"/>
    <property type="match status" value="1"/>
</dbReference>
<dbReference type="PROSITE" id="PS50893">
    <property type="entry name" value="ABC_TRANSPORTER_2"/>
    <property type="match status" value="1"/>
</dbReference>
<keyword evidence="8" id="KW-1185">Reference proteome</keyword>
<proteinExistence type="inferred from homology"/>
<dbReference type="STRING" id="180197.SAMN02982919_01699"/>
<dbReference type="AlphaFoldDB" id="A0A1H9L8Y4"/>
<keyword evidence="3" id="KW-1003">Cell membrane</keyword>
<dbReference type="InterPro" id="IPR003593">
    <property type="entry name" value="AAA+_ATPase"/>
</dbReference>
<dbReference type="CDD" id="cd10147">
    <property type="entry name" value="Wzt_C-like"/>
    <property type="match status" value="1"/>
</dbReference>
<dbReference type="CDD" id="cd03220">
    <property type="entry name" value="ABC_KpsT_Wzt"/>
    <property type="match status" value="1"/>
</dbReference>
<gene>
    <name evidence="7" type="ORF">SAMN02982919_01699</name>
</gene>
<dbReference type="SUPFAM" id="SSF52540">
    <property type="entry name" value="P-loop containing nucleoside triphosphate hydrolases"/>
    <property type="match status" value="1"/>
</dbReference>
<evidence type="ECO:0000256" key="1">
    <source>
        <dbReference type="ARBA" id="ARBA00005417"/>
    </source>
</evidence>
<dbReference type="GO" id="GO:0016020">
    <property type="term" value="C:membrane"/>
    <property type="evidence" value="ECO:0007669"/>
    <property type="project" value="InterPro"/>
</dbReference>
<dbReference type="GO" id="GO:0140359">
    <property type="term" value="F:ABC-type transporter activity"/>
    <property type="evidence" value="ECO:0007669"/>
    <property type="project" value="InterPro"/>
</dbReference>
<keyword evidence="3" id="KW-0472">Membrane</keyword>
<dbReference type="Gene3D" id="3.40.50.300">
    <property type="entry name" value="P-loop containing nucleotide triphosphate hydrolases"/>
    <property type="match status" value="1"/>
</dbReference>
<dbReference type="Pfam" id="PF00005">
    <property type="entry name" value="ABC_tran"/>
    <property type="match status" value="1"/>
</dbReference>
<dbReference type="EMBL" id="FOGD01000004">
    <property type="protein sequence ID" value="SER07810.1"/>
    <property type="molecule type" value="Genomic_DNA"/>
</dbReference>
<sequence>MLSERLAPTGDLAIEAHNLGKRFSLFNHPKDRLKQLLWGRYKQYSRDFWALQDVSFDIRRGEVVGLVGRNGAGKSTLLQMVCGTLTPTTGTLAVRGRVAALLELGAGFSPDFSGLENVYMNAAILGLSRAQVDERLDSILAFADIGQFIHQPVKTYSSGMFVRLAFAVATSVEPDILVIDEALSVGDGAFARKSFDRIMALKENGATILFCSHAMYHVQALCSRALWLEGGKMRMWDAAAKVTSAYETSLVMDAAPAIDALPPTASVDTTTSAEAAKPEAAFDAQAQAQGMAVRKAPDGTAVITGIEARADGVVGQELAIHSGKTDLEITIQFASDPTLPCPSVAITILHASGVLVASAGNVNDQVELTRDAQGYGKGVLQLPRLPLLQGDYSVGVLLICERGLHAYETVDRAIKLHVIQTGLEQGLVTLPHQWSGSTDNRSLC</sequence>
<organism evidence="7 8">
    <name type="scientific">Giesbergeria anulus</name>
    <dbReference type="NCBI Taxonomy" id="180197"/>
    <lineage>
        <taxon>Bacteria</taxon>
        <taxon>Pseudomonadati</taxon>
        <taxon>Pseudomonadota</taxon>
        <taxon>Betaproteobacteria</taxon>
        <taxon>Burkholderiales</taxon>
        <taxon>Comamonadaceae</taxon>
        <taxon>Giesbergeria</taxon>
    </lineage>
</organism>
<keyword evidence="4" id="KW-0547">Nucleotide-binding</keyword>
<dbReference type="InterPro" id="IPR050683">
    <property type="entry name" value="Bact_Polysacc_Export_ATP-bd"/>
</dbReference>